<comment type="caution">
    <text evidence="2">The sequence shown here is derived from an EMBL/GenBank/DDBJ whole genome shotgun (WGS) entry which is preliminary data.</text>
</comment>
<organism evidence="2 3">
    <name type="scientific">Nocardiopsis alba</name>
    <dbReference type="NCBI Taxonomy" id="53437"/>
    <lineage>
        <taxon>Bacteria</taxon>
        <taxon>Bacillati</taxon>
        <taxon>Actinomycetota</taxon>
        <taxon>Actinomycetes</taxon>
        <taxon>Streptosporangiales</taxon>
        <taxon>Nocardiopsidaceae</taxon>
        <taxon>Nocardiopsis</taxon>
    </lineage>
</organism>
<dbReference type="Proteomes" id="UP000467124">
    <property type="component" value="Unassembled WGS sequence"/>
</dbReference>
<dbReference type="InterPro" id="IPR002734">
    <property type="entry name" value="RibDG_C"/>
</dbReference>
<dbReference type="InterPro" id="IPR050765">
    <property type="entry name" value="Riboflavin_Biosynth_HTPR"/>
</dbReference>
<gene>
    <name evidence="2" type="ORF">GTW20_00765</name>
</gene>
<protein>
    <recommendedName>
        <fullName evidence="1">Bacterial bifunctional deaminase-reductase C-terminal domain-containing protein</fullName>
    </recommendedName>
</protein>
<dbReference type="GO" id="GO:0009231">
    <property type="term" value="P:riboflavin biosynthetic process"/>
    <property type="evidence" value="ECO:0007669"/>
    <property type="project" value="InterPro"/>
</dbReference>
<dbReference type="InterPro" id="IPR024072">
    <property type="entry name" value="DHFR-like_dom_sf"/>
</dbReference>
<evidence type="ECO:0000313" key="2">
    <source>
        <dbReference type="EMBL" id="MYR30832.1"/>
    </source>
</evidence>
<dbReference type="EMBL" id="WWHY01000001">
    <property type="protein sequence ID" value="MYR30832.1"/>
    <property type="molecule type" value="Genomic_DNA"/>
</dbReference>
<evidence type="ECO:0000313" key="3">
    <source>
        <dbReference type="Proteomes" id="UP000467124"/>
    </source>
</evidence>
<dbReference type="RefSeq" id="WP_161110017.1">
    <property type="nucleotide sequence ID" value="NZ_JBEYIC010000004.1"/>
</dbReference>
<accession>A0A7K2ILH8</accession>
<sequence>MRKLIESTFVTIDGVFSSPERWGAPYWDEEHSSYATSLLGEADALLLGRETYEGFAATWPSRSGNDYADRINAMPKYVASRTLTGTEAEWNATIIRGDIAERVAGLKREPGGNLLKFGTGELDHTLIEHGLVDELHLWVFPVIAGGGERLLDGLDITHFERLRTVEFASGLTVMVLGSK</sequence>
<dbReference type="SUPFAM" id="SSF53597">
    <property type="entry name" value="Dihydrofolate reductase-like"/>
    <property type="match status" value="1"/>
</dbReference>
<evidence type="ECO:0000259" key="1">
    <source>
        <dbReference type="Pfam" id="PF01872"/>
    </source>
</evidence>
<dbReference type="GO" id="GO:0008703">
    <property type="term" value="F:5-amino-6-(5-phosphoribosylamino)uracil reductase activity"/>
    <property type="evidence" value="ECO:0007669"/>
    <property type="project" value="InterPro"/>
</dbReference>
<proteinExistence type="predicted"/>
<dbReference type="PANTHER" id="PTHR38011">
    <property type="entry name" value="DIHYDROFOLATE REDUCTASE FAMILY PROTEIN (AFU_ORTHOLOGUE AFUA_8G06820)"/>
    <property type="match status" value="1"/>
</dbReference>
<dbReference type="Pfam" id="PF01872">
    <property type="entry name" value="RibD_C"/>
    <property type="match status" value="1"/>
</dbReference>
<feature type="domain" description="Bacterial bifunctional deaminase-reductase C-terminal" evidence="1">
    <location>
        <begin position="3"/>
        <end position="169"/>
    </location>
</feature>
<reference evidence="2 3" key="1">
    <citation type="journal article" date="2019" name="Nat. Commun.">
        <title>The antimicrobial potential of Streptomyces from insect microbiomes.</title>
        <authorList>
            <person name="Chevrette M.G."/>
            <person name="Carlson C.M."/>
            <person name="Ortega H.E."/>
            <person name="Thomas C."/>
            <person name="Ananiev G.E."/>
            <person name="Barns K.J."/>
            <person name="Book A.J."/>
            <person name="Cagnazzo J."/>
            <person name="Carlos C."/>
            <person name="Flanigan W."/>
            <person name="Grubbs K.J."/>
            <person name="Horn H.A."/>
            <person name="Hoffmann F.M."/>
            <person name="Klassen J.L."/>
            <person name="Knack J.J."/>
            <person name="Lewin G.R."/>
            <person name="McDonald B.R."/>
            <person name="Muller L."/>
            <person name="Melo W.G.P."/>
            <person name="Pinto-Tomas A.A."/>
            <person name="Schmitz A."/>
            <person name="Wendt-Pienkowski E."/>
            <person name="Wildman S."/>
            <person name="Zhao M."/>
            <person name="Zhang F."/>
            <person name="Bugni T.S."/>
            <person name="Andes D.R."/>
            <person name="Pupo M.T."/>
            <person name="Currie C.R."/>
        </authorList>
    </citation>
    <scope>NUCLEOTIDE SEQUENCE [LARGE SCALE GENOMIC DNA]</scope>
    <source>
        <strain evidence="2 3">SID5840</strain>
    </source>
</reference>
<dbReference type="AlphaFoldDB" id="A0A7K2ILH8"/>
<name>A0A7K2ILH8_9ACTN</name>
<dbReference type="PANTHER" id="PTHR38011:SF11">
    <property type="entry name" value="2,5-DIAMINO-6-RIBOSYLAMINO-4(3H)-PYRIMIDINONE 5'-PHOSPHATE REDUCTASE"/>
    <property type="match status" value="1"/>
</dbReference>
<dbReference type="Gene3D" id="3.40.430.10">
    <property type="entry name" value="Dihydrofolate Reductase, subunit A"/>
    <property type="match status" value="1"/>
</dbReference>